<dbReference type="EMBL" id="KV918928">
    <property type="protein sequence ID" value="OSX74836.1"/>
    <property type="molecule type" value="Genomic_DNA"/>
</dbReference>
<keyword evidence="2" id="KW-1185">Reference proteome</keyword>
<organism evidence="1 2">
    <name type="scientific">Porphyra umbilicalis</name>
    <name type="common">Purple laver</name>
    <name type="synonym">Red alga</name>
    <dbReference type="NCBI Taxonomy" id="2786"/>
    <lineage>
        <taxon>Eukaryota</taxon>
        <taxon>Rhodophyta</taxon>
        <taxon>Bangiophyceae</taxon>
        <taxon>Bangiales</taxon>
        <taxon>Bangiaceae</taxon>
        <taxon>Porphyra</taxon>
    </lineage>
</organism>
<evidence type="ECO:0000313" key="1">
    <source>
        <dbReference type="EMBL" id="OSX74836.1"/>
    </source>
</evidence>
<evidence type="ECO:0000313" key="2">
    <source>
        <dbReference type="Proteomes" id="UP000218209"/>
    </source>
</evidence>
<reference evidence="1 2" key="1">
    <citation type="submission" date="2017-03" db="EMBL/GenBank/DDBJ databases">
        <title>WGS assembly of Porphyra umbilicalis.</title>
        <authorList>
            <person name="Brawley S.H."/>
            <person name="Blouin N.A."/>
            <person name="Ficko-Blean E."/>
            <person name="Wheeler G.L."/>
            <person name="Lohr M."/>
            <person name="Goodson H.V."/>
            <person name="Jenkins J.W."/>
            <person name="Blaby-Haas C.E."/>
            <person name="Helliwell K.E."/>
            <person name="Chan C."/>
            <person name="Marriage T."/>
            <person name="Bhattacharya D."/>
            <person name="Klein A.S."/>
            <person name="Badis Y."/>
            <person name="Brodie J."/>
            <person name="Cao Y."/>
            <person name="Collen J."/>
            <person name="Dittami S.M."/>
            <person name="Gachon C.M."/>
            <person name="Green B.R."/>
            <person name="Karpowicz S."/>
            <person name="Kim J.W."/>
            <person name="Kudahl U."/>
            <person name="Lin S."/>
            <person name="Michel G."/>
            <person name="Mittag M."/>
            <person name="Olson B.J."/>
            <person name="Pangilinan J."/>
            <person name="Peng Y."/>
            <person name="Qiu H."/>
            <person name="Shu S."/>
            <person name="Singer J.T."/>
            <person name="Smith A.G."/>
            <person name="Sprecher B.N."/>
            <person name="Wagner V."/>
            <person name="Wang W."/>
            <person name="Wang Z.-Y."/>
            <person name="Yan J."/>
            <person name="Yarish C."/>
            <person name="Zoeuner-Riek S."/>
            <person name="Zhuang Y."/>
            <person name="Zou Y."/>
            <person name="Lindquist E.A."/>
            <person name="Grimwood J."/>
            <person name="Barry K."/>
            <person name="Rokhsar D.S."/>
            <person name="Schmutz J."/>
            <person name="Stiller J.W."/>
            <person name="Grossman A.R."/>
            <person name="Prochnik S.E."/>
        </authorList>
    </citation>
    <scope>NUCLEOTIDE SEQUENCE [LARGE SCALE GENOMIC DNA]</scope>
    <source>
        <strain evidence="1">4086291</strain>
    </source>
</reference>
<dbReference type="AlphaFoldDB" id="A0A1X6P230"/>
<dbReference type="Proteomes" id="UP000218209">
    <property type="component" value="Unassembled WGS sequence"/>
</dbReference>
<accession>A0A1X6P230</accession>
<name>A0A1X6P230_PORUM</name>
<gene>
    <name evidence="1" type="ORF">BU14_0265s0001</name>
</gene>
<proteinExistence type="predicted"/>
<protein>
    <submittedName>
        <fullName evidence="1">Uncharacterized protein</fullName>
    </submittedName>
</protein>
<sequence length="68" mass="7277">MRHHDRLPRAPPPCARPAATVVTTTMAQCTVSRGARRLVALVGLHARTYRQAGSAAERGVLWGVCGDV</sequence>